<name>A0A0E9QYT6_ANGAN</name>
<reference evidence="1" key="2">
    <citation type="journal article" date="2015" name="Fish Shellfish Immunol.">
        <title>Early steps in the European eel (Anguilla anguilla)-Vibrio vulnificus interaction in the gills: Role of the RtxA13 toxin.</title>
        <authorList>
            <person name="Callol A."/>
            <person name="Pajuelo D."/>
            <person name="Ebbesson L."/>
            <person name="Teles M."/>
            <person name="MacKenzie S."/>
            <person name="Amaro C."/>
        </authorList>
    </citation>
    <scope>NUCLEOTIDE SEQUENCE</scope>
</reference>
<evidence type="ECO:0000313" key="1">
    <source>
        <dbReference type="EMBL" id="JAH22014.1"/>
    </source>
</evidence>
<dbReference type="EMBL" id="GBXM01086563">
    <property type="protein sequence ID" value="JAH22014.1"/>
    <property type="molecule type" value="Transcribed_RNA"/>
</dbReference>
<reference evidence="1" key="1">
    <citation type="submission" date="2014-11" db="EMBL/GenBank/DDBJ databases">
        <authorList>
            <person name="Amaro Gonzalez C."/>
        </authorList>
    </citation>
    <scope>NUCLEOTIDE SEQUENCE</scope>
</reference>
<dbReference type="AlphaFoldDB" id="A0A0E9QYT6"/>
<organism evidence="1">
    <name type="scientific">Anguilla anguilla</name>
    <name type="common">European freshwater eel</name>
    <name type="synonym">Muraena anguilla</name>
    <dbReference type="NCBI Taxonomy" id="7936"/>
    <lineage>
        <taxon>Eukaryota</taxon>
        <taxon>Metazoa</taxon>
        <taxon>Chordata</taxon>
        <taxon>Craniata</taxon>
        <taxon>Vertebrata</taxon>
        <taxon>Euteleostomi</taxon>
        <taxon>Actinopterygii</taxon>
        <taxon>Neopterygii</taxon>
        <taxon>Teleostei</taxon>
        <taxon>Anguilliformes</taxon>
        <taxon>Anguillidae</taxon>
        <taxon>Anguilla</taxon>
    </lineage>
</organism>
<proteinExistence type="predicted"/>
<protein>
    <submittedName>
        <fullName evidence="1">Uncharacterized protein</fullName>
    </submittedName>
</protein>
<accession>A0A0E9QYT6</accession>
<sequence length="26" mass="2935">MQNALGLCQILYSSVLQIKIIKRPTC</sequence>